<keyword evidence="1" id="KW-0472">Membrane</keyword>
<evidence type="ECO:0000256" key="1">
    <source>
        <dbReference type="SAM" id="Phobius"/>
    </source>
</evidence>
<protein>
    <submittedName>
        <fullName evidence="2">Uncharacterized protein</fullName>
    </submittedName>
</protein>
<keyword evidence="1" id="KW-1133">Transmembrane helix</keyword>
<organism evidence="2 3">
    <name type="scientific">Mesorhabditis spiculigera</name>
    <dbReference type="NCBI Taxonomy" id="96644"/>
    <lineage>
        <taxon>Eukaryota</taxon>
        <taxon>Metazoa</taxon>
        <taxon>Ecdysozoa</taxon>
        <taxon>Nematoda</taxon>
        <taxon>Chromadorea</taxon>
        <taxon>Rhabditida</taxon>
        <taxon>Rhabditina</taxon>
        <taxon>Rhabditomorpha</taxon>
        <taxon>Rhabditoidea</taxon>
        <taxon>Rhabditidae</taxon>
        <taxon>Mesorhabditinae</taxon>
        <taxon>Mesorhabditis</taxon>
    </lineage>
</organism>
<comment type="caution">
    <text evidence="2">The sequence shown here is derived from an EMBL/GenBank/DDBJ whole genome shotgun (WGS) entry which is preliminary data.</text>
</comment>
<dbReference type="InterPro" id="IPR019422">
    <property type="entry name" value="7TM_GPCR_serpentine_rcpt_Srh"/>
</dbReference>
<dbReference type="PANTHER" id="PTHR22941:SF307">
    <property type="entry name" value="SERPENTINE RECEPTOR, CLASS H"/>
    <property type="match status" value="1"/>
</dbReference>
<evidence type="ECO:0000313" key="3">
    <source>
        <dbReference type="Proteomes" id="UP001177023"/>
    </source>
</evidence>
<feature type="transmembrane region" description="Helical" evidence="1">
    <location>
        <begin position="208"/>
        <end position="228"/>
    </location>
</feature>
<keyword evidence="1" id="KW-0812">Transmembrane</keyword>
<accession>A0AA36DKC9</accession>
<dbReference type="EMBL" id="CATQJA010002710">
    <property type="protein sequence ID" value="CAJ0587656.1"/>
    <property type="molecule type" value="Genomic_DNA"/>
</dbReference>
<reference evidence="2" key="1">
    <citation type="submission" date="2023-06" db="EMBL/GenBank/DDBJ databases">
        <authorList>
            <person name="Delattre M."/>
        </authorList>
    </citation>
    <scope>NUCLEOTIDE SEQUENCE</scope>
    <source>
        <strain evidence="2">AF72</strain>
    </source>
</reference>
<feature type="transmembrane region" description="Helical" evidence="1">
    <location>
        <begin position="96"/>
        <end position="118"/>
    </location>
</feature>
<dbReference type="Proteomes" id="UP001177023">
    <property type="component" value="Unassembled WGS sequence"/>
</dbReference>
<dbReference type="InterPro" id="IPR053220">
    <property type="entry name" value="Nematode_rcpt-like_serp_H"/>
</dbReference>
<sequence length="335" mass="38090">MPTENIYERPYLFILFLRVNVCLSTPVNVFTLYMIAAKSTKGMKEYRWCIGLLQLTTSVFELLLEAAGPEIFLPFFGLTMHGFGSAFFSIYPDIAFLGTLWVSATFGLGIVLCFLYRYEQLRLDTQGLKAFLRIVALAVIISVIWTIIALIVWQDIYIVRNDPAQVAELARRFPYMDSYLKTMPDTFYIEKRLDYDFKIFKVGAIRTFFILMGIFVIVVVFTVGYFSYKTTAMLNGHQINLSQATRKLQRKFFRALVVQVAVPLLTWIIPLFFLGYVVLRGTWQGQEVMNISISIMATHGLTSSISVLVMIKEPEPTQAVGSGVSLTSMNTIRPA</sequence>
<dbReference type="Pfam" id="PF10318">
    <property type="entry name" value="7TM_GPCR_Srh"/>
    <property type="match status" value="1"/>
</dbReference>
<dbReference type="AlphaFoldDB" id="A0AA36DKC9"/>
<dbReference type="PANTHER" id="PTHR22941">
    <property type="entry name" value="SERPENTINE RECEPTOR"/>
    <property type="match status" value="1"/>
</dbReference>
<name>A0AA36DKC9_9BILA</name>
<feature type="non-terminal residue" evidence="2">
    <location>
        <position position="1"/>
    </location>
</feature>
<keyword evidence="3" id="KW-1185">Reference proteome</keyword>
<gene>
    <name evidence="2" type="ORF">MSPICULIGERA_LOCUS25612</name>
</gene>
<feature type="transmembrane region" description="Helical" evidence="1">
    <location>
        <begin position="256"/>
        <end position="279"/>
    </location>
</feature>
<feature type="transmembrane region" description="Helical" evidence="1">
    <location>
        <begin position="291"/>
        <end position="311"/>
    </location>
</feature>
<proteinExistence type="predicted"/>
<feature type="transmembrane region" description="Helical" evidence="1">
    <location>
        <begin position="130"/>
        <end position="153"/>
    </location>
</feature>
<evidence type="ECO:0000313" key="2">
    <source>
        <dbReference type="EMBL" id="CAJ0587656.1"/>
    </source>
</evidence>
<feature type="transmembrane region" description="Helical" evidence="1">
    <location>
        <begin position="12"/>
        <end position="33"/>
    </location>
</feature>